<gene>
    <name evidence="2" type="ORF">BaRGS_00018538</name>
</gene>
<evidence type="ECO:0000256" key="1">
    <source>
        <dbReference type="SAM" id="MobiDB-lite"/>
    </source>
</evidence>
<keyword evidence="3" id="KW-1185">Reference proteome</keyword>
<accession>A0ABD0KSF3</accession>
<reference evidence="2 3" key="1">
    <citation type="journal article" date="2023" name="Sci. Data">
        <title>Genome assembly of the Korean intertidal mud-creeper Batillaria attramentaria.</title>
        <authorList>
            <person name="Patra A.K."/>
            <person name="Ho P.T."/>
            <person name="Jun S."/>
            <person name="Lee S.J."/>
            <person name="Kim Y."/>
            <person name="Won Y.J."/>
        </authorList>
    </citation>
    <scope>NUCLEOTIDE SEQUENCE [LARGE SCALE GENOMIC DNA]</scope>
    <source>
        <strain evidence="2">Wonlab-2016</strain>
    </source>
</reference>
<protein>
    <submittedName>
        <fullName evidence="2">Uncharacterized protein</fullName>
    </submittedName>
</protein>
<proteinExistence type="predicted"/>
<dbReference type="EMBL" id="JACVVK020000129">
    <property type="protein sequence ID" value="KAK7490193.1"/>
    <property type="molecule type" value="Genomic_DNA"/>
</dbReference>
<organism evidence="2 3">
    <name type="scientific">Batillaria attramentaria</name>
    <dbReference type="NCBI Taxonomy" id="370345"/>
    <lineage>
        <taxon>Eukaryota</taxon>
        <taxon>Metazoa</taxon>
        <taxon>Spiralia</taxon>
        <taxon>Lophotrochozoa</taxon>
        <taxon>Mollusca</taxon>
        <taxon>Gastropoda</taxon>
        <taxon>Caenogastropoda</taxon>
        <taxon>Sorbeoconcha</taxon>
        <taxon>Cerithioidea</taxon>
        <taxon>Batillariidae</taxon>
        <taxon>Batillaria</taxon>
    </lineage>
</organism>
<sequence length="97" mass="10301">MHAAQDITRVFVETINRVCGKNFSSGGNGEGGGGYAFNSLGTAFSRLPALEDCRQSAVSALTVFLTCDMTTFARPQNDENAPSLLRSARAVPTESQN</sequence>
<comment type="caution">
    <text evidence="2">The sequence shown here is derived from an EMBL/GenBank/DDBJ whole genome shotgun (WGS) entry which is preliminary data.</text>
</comment>
<dbReference type="Proteomes" id="UP001519460">
    <property type="component" value="Unassembled WGS sequence"/>
</dbReference>
<evidence type="ECO:0000313" key="2">
    <source>
        <dbReference type="EMBL" id="KAK7490193.1"/>
    </source>
</evidence>
<dbReference type="AlphaFoldDB" id="A0ABD0KSF3"/>
<evidence type="ECO:0000313" key="3">
    <source>
        <dbReference type="Proteomes" id="UP001519460"/>
    </source>
</evidence>
<name>A0ABD0KSF3_9CAEN</name>
<feature type="region of interest" description="Disordered" evidence="1">
    <location>
        <begin position="74"/>
        <end position="97"/>
    </location>
</feature>